<evidence type="ECO:0000256" key="3">
    <source>
        <dbReference type="ARBA" id="ARBA00023163"/>
    </source>
</evidence>
<dbReference type="InterPro" id="IPR050109">
    <property type="entry name" value="HTH-type_TetR-like_transc_reg"/>
</dbReference>
<dbReference type="RefSeq" id="WP_274338092.1">
    <property type="nucleotide sequence ID" value="NZ_CP118106.1"/>
</dbReference>
<name>A0ABY7XB94_9BACL</name>
<organism evidence="6 7">
    <name type="scientific">Paenibacillus urinalis</name>
    <dbReference type="NCBI Taxonomy" id="521520"/>
    <lineage>
        <taxon>Bacteria</taxon>
        <taxon>Bacillati</taxon>
        <taxon>Bacillota</taxon>
        <taxon>Bacilli</taxon>
        <taxon>Bacillales</taxon>
        <taxon>Paenibacillaceae</taxon>
        <taxon>Paenibacillus</taxon>
    </lineage>
</organism>
<accession>A0ABY7XB94</accession>
<keyword evidence="2 4" id="KW-0238">DNA-binding</keyword>
<dbReference type="PRINTS" id="PR00455">
    <property type="entry name" value="HTHTETR"/>
</dbReference>
<reference evidence="6 7" key="1">
    <citation type="submission" date="2023-02" db="EMBL/GenBank/DDBJ databases">
        <title>Pathogen: clinical or host-associated sample.</title>
        <authorList>
            <person name="Hergert J."/>
            <person name="Casey R."/>
            <person name="Wagner J."/>
            <person name="Young E.L."/>
            <person name="Oakeson K.F."/>
        </authorList>
    </citation>
    <scope>NUCLEOTIDE SEQUENCE [LARGE SCALE GENOMIC DNA]</scope>
    <source>
        <strain evidence="6 7">2022CK-00829</strain>
    </source>
</reference>
<dbReference type="PANTHER" id="PTHR30055">
    <property type="entry name" value="HTH-TYPE TRANSCRIPTIONAL REGULATOR RUTR"/>
    <property type="match status" value="1"/>
</dbReference>
<dbReference type="PROSITE" id="PS50977">
    <property type="entry name" value="HTH_TETR_2"/>
    <property type="match status" value="1"/>
</dbReference>
<gene>
    <name evidence="6" type="ORF">PUW25_03490</name>
</gene>
<dbReference type="InterPro" id="IPR001647">
    <property type="entry name" value="HTH_TetR"/>
</dbReference>
<keyword evidence="1" id="KW-0805">Transcription regulation</keyword>
<proteinExistence type="predicted"/>
<dbReference type="SUPFAM" id="SSF48498">
    <property type="entry name" value="Tetracyclin repressor-like, C-terminal domain"/>
    <property type="match status" value="1"/>
</dbReference>
<dbReference type="Gene3D" id="1.10.10.60">
    <property type="entry name" value="Homeodomain-like"/>
    <property type="match status" value="1"/>
</dbReference>
<evidence type="ECO:0000256" key="4">
    <source>
        <dbReference type="PROSITE-ProRule" id="PRU00335"/>
    </source>
</evidence>
<dbReference type="Pfam" id="PF00440">
    <property type="entry name" value="TetR_N"/>
    <property type="match status" value="1"/>
</dbReference>
<feature type="DNA-binding region" description="H-T-H motif" evidence="4">
    <location>
        <begin position="37"/>
        <end position="56"/>
    </location>
</feature>
<protein>
    <submittedName>
        <fullName evidence="6">TetR/AcrR family transcriptional regulator</fullName>
    </submittedName>
</protein>
<keyword evidence="3" id="KW-0804">Transcription</keyword>
<dbReference type="SUPFAM" id="SSF46689">
    <property type="entry name" value="Homeodomain-like"/>
    <property type="match status" value="1"/>
</dbReference>
<keyword evidence="7" id="KW-1185">Reference proteome</keyword>
<dbReference type="PANTHER" id="PTHR30055:SF234">
    <property type="entry name" value="HTH-TYPE TRANSCRIPTIONAL REGULATOR BETI"/>
    <property type="match status" value="1"/>
</dbReference>
<feature type="domain" description="HTH tetR-type" evidence="5">
    <location>
        <begin position="14"/>
        <end position="74"/>
    </location>
</feature>
<dbReference type="InterPro" id="IPR036271">
    <property type="entry name" value="Tet_transcr_reg_TetR-rel_C_sf"/>
</dbReference>
<dbReference type="Gene3D" id="1.10.357.10">
    <property type="entry name" value="Tetracycline Repressor, domain 2"/>
    <property type="match status" value="1"/>
</dbReference>
<evidence type="ECO:0000259" key="5">
    <source>
        <dbReference type="PROSITE" id="PS50977"/>
    </source>
</evidence>
<evidence type="ECO:0000313" key="7">
    <source>
        <dbReference type="Proteomes" id="UP001221519"/>
    </source>
</evidence>
<dbReference type="InterPro" id="IPR009057">
    <property type="entry name" value="Homeodomain-like_sf"/>
</dbReference>
<sequence length="196" mass="22564">MARYKEEQSKHIREARRIQILNAALRVFAEYGVEGTKMSMIAKAADLSHGLMYHYFESKEELLTHSLLWAMEGADQLIEEVRASSANPLDKIAHFTRSAISAGSHDVFRMIQSCMKHPDLDEETKNLISQTSEKYVSLLVPIVIEGQHREEMIKEDPEMLANLYLTILSGLIADDVNWLHQNLDWNIRMLLRVIQK</sequence>
<dbReference type="EMBL" id="CP118108">
    <property type="protein sequence ID" value="WDI03063.1"/>
    <property type="molecule type" value="Genomic_DNA"/>
</dbReference>
<dbReference type="Proteomes" id="UP001221519">
    <property type="component" value="Chromosome"/>
</dbReference>
<evidence type="ECO:0000313" key="6">
    <source>
        <dbReference type="EMBL" id="WDI03063.1"/>
    </source>
</evidence>
<evidence type="ECO:0000256" key="1">
    <source>
        <dbReference type="ARBA" id="ARBA00023015"/>
    </source>
</evidence>
<evidence type="ECO:0000256" key="2">
    <source>
        <dbReference type="ARBA" id="ARBA00023125"/>
    </source>
</evidence>